<dbReference type="AlphaFoldDB" id="A0ABD3E3C5"/>
<dbReference type="EMBL" id="JAVIJP010000007">
    <property type="protein sequence ID" value="KAL3648888.1"/>
    <property type="molecule type" value="Genomic_DNA"/>
</dbReference>
<evidence type="ECO:0000313" key="3">
    <source>
        <dbReference type="Proteomes" id="UP001632038"/>
    </source>
</evidence>
<name>A0ABD3E3C5_9LAMI</name>
<keyword evidence="3" id="KW-1185">Reference proteome</keyword>
<protein>
    <submittedName>
        <fullName evidence="2">Uncharacterized protein</fullName>
    </submittedName>
</protein>
<gene>
    <name evidence="2" type="ORF">CASFOL_005291</name>
</gene>
<reference evidence="3" key="1">
    <citation type="journal article" date="2024" name="IScience">
        <title>Strigolactones Initiate the Formation of Haustorium-like Structures in Castilleja.</title>
        <authorList>
            <person name="Buerger M."/>
            <person name="Peterson D."/>
            <person name="Chory J."/>
        </authorList>
    </citation>
    <scope>NUCLEOTIDE SEQUENCE [LARGE SCALE GENOMIC DNA]</scope>
</reference>
<comment type="caution">
    <text evidence="2">The sequence shown here is derived from an EMBL/GenBank/DDBJ whole genome shotgun (WGS) entry which is preliminary data.</text>
</comment>
<dbReference type="Proteomes" id="UP001632038">
    <property type="component" value="Unassembled WGS sequence"/>
</dbReference>
<evidence type="ECO:0000256" key="1">
    <source>
        <dbReference type="SAM" id="MobiDB-lite"/>
    </source>
</evidence>
<feature type="region of interest" description="Disordered" evidence="1">
    <location>
        <begin position="162"/>
        <end position="185"/>
    </location>
</feature>
<organism evidence="2 3">
    <name type="scientific">Castilleja foliolosa</name>
    <dbReference type="NCBI Taxonomy" id="1961234"/>
    <lineage>
        <taxon>Eukaryota</taxon>
        <taxon>Viridiplantae</taxon>
        <taxon>Streptophyta</taxon>
        <taxon>Embryophyta</taxon>
        <taxon>Tracheophyta</taxon>
        <taxon>Spermatophyta</taxon>
        <taxon>Magnoliopsida</taxon>
        <taxon>eudicotyledons</taxon>
        <taxon>Gunneridae</taxon>
        <taxon>Pentapetalae</taxon>
        <taxon>asterids</taxon>
        <taxon>lamiids</taxon>
        <taxon>Lamiales</taxon>
        <taxon>Orobanchaceae</taxon>
        <taxon>Pedicularideae</taxon>
        <taxon>Castillejinae</taxon>
        <taxon>Castilleja</taxon>
    </lineage>
</organism>
<evidence type="ECO:0000313" key="2">
    <source>
        <dbReference type="EMBL" id="KAL3648888.1"/>
    </source>
</evidence>
<dbReference type="InterPro" id="IPR037804">
    <property type="entry name" value="SGF73"/>
</dbReference>
<proteinExistence type="predicted"/>
<sequence length="362" mass="39805">MVCSIGSVKMTALPRLLEAGSVPQSVTGKVEIGHHKLAAQYIRREIQEVYEANLIDEEDMHIFGLRPMTDPLDLVCCNSCKKPIKASQCAAHAEICKLLSSREEISPELDGRAVIRKPPWKERKMSTQTKKATSVRELKKLESDSCGIAASESRVAENIQVNPSAEPKRNVHLNPNPKTKGSRVDHYDFPCSEDATKALSKPLKRTTTENPSNIGPKNLYKTAAEVCPYVPAPLATKIYYSQRNQHLRRAISHMFFNEPSKDLSGFEVLQVNEGTAQTSAPSNFYHEQIANPQGDQNYKHLAQTPNQILAARSKCHVGKLGGLVPAINTASHVTVNNALGSHYSSNSYSFAGKSGNFIGTLQ</sequence>
<dbReference type="PANTHER" id="PTHR47805">
    <property type="entry name" value="SAGA-ASSOCIATED FACTOR 73"/>
    <property type="match status" value="1"/>
</dbReference>
<accession>A0ABD3E3C5</accession>
<dbReference type="PANTHER" id="PTHR47805:SF1">
    <property type="entry name" value="SAGA-ASSOCIATED FACTOR 73"/>
    <property type="match status" value="1"/>
</dbReference>